<name>A0A845BR14_9NEIS</name>
<comment type="caution">
    <text evidence="2">The sequence shown here is derived from an EMBL/GenBank/DDBJ whole genome shotgun (WGS) entry which is preliminary data.</text>
</comment>
<protein>
    <recommendedName>
        <fullName evidence="4">PEGA domain-containing protein</fullName>
    </recommendedName>
</protein>
<dbReference type="Proteomes" id="UP000467214">
    <property type="component" value="Unassembled WGS sequence"/>
</dbReference>
<evidence type="ECO:0000256" key="1">
    <source>
        <dbReference type="SAM" id="SignalP"/>
    </source>
</evidence>
<dbReference type="EMBL" id="WSSB01000006">
    <property type="protein sequence ID" value="MXR36911.1"/>
    <property type="molecule type" value="Genomic_DNA"/>
</dbReference>
<proteinExistence type="predicted"/>
<evidence type="ECO:0000313" key="2">
    <source>
        <dbReference type="EMBL" id="MXR36911.1"/>
    </source>
</evidence>
<accession>A0A845BR14</accession>
<feature type="signal peptide" evidence="1">
    <location>
        <begin position="1"/>
        <end position="22"/>
    </location>
</feature>
<evidence type="ECO:0000313" key="3">
    <source>
        <dbReference type="Proteomes" id="UP000467214"/>
    </source>
</evidence>
<dbReference type="PROSITE" id="PS51257">
    <property type="entry name" value="PROKAR_LIPOPROTEIN"/>
    <property type="match status" value="1"/>
</dbReference>
<dbReference type="RefSeq" id="WP_160796220.1">
    <property type="nucleotide sequence ID" value="NZ_WSSB01000006.1"/>
</dbReference>
<organism evidence="2 3">
    <name type="scientific">Craterilacuibacter sinensis</name>
    <dbReference type="NCBI Taxonomy" id="2686017"/>
    <lineage>
        <taxon>Bacteria</taxon>
        <taxon>Pseudomonadati</taxon>
        <taxon>Pseudomonadota</taxon>
        <taxon>Betaproteobacteria</taxon>
        <taxon>Neisseriales</taxon>
        <taxon>Neisseriaceae</taxon>
        <taxon>Craterilacuibacter</taxon>
    </lineage>
</organism>
<reference evidence="2 3" key="1">
    <citation type="submission" date="2019-12" db="EMBL/GenBank/DDBJ databases">
        <title>Neisseriaceae gen. nov. sp. Genome sequencing and assembly.</title>
        <authorList>
            <person name="Liu Z."/>
            <person name="Li A."/>
        </authorList>
    </citation>
    <scope>NUCLEOTIDE SEQUENCE [LARGE SCALE GENOMIC DNA]</scope>
    <source>
        <strain evidence="2 3">B2N2-7</strain>
    </source>
</reference>
<evidence type="ECO:0008006" key="4">
    <source>
        <dbReference type="Google" id="ProtNLM"/>
    </source>
</evidence>
<dbReference type="AlphaFoldDB" id="A0A845BR14"/>
<feature type="chain" id="PRO_5033034494" description="PEGA domain-containing protein" evidence="1">
    <location>
        <begin position="23"/>
        <end position="130"/>
    </location>
</feature>
<keyword evidence="3" id="KW-1185">Reference proteome</keyword>
<keyword evidence="1" id="KW-0732">Signal</keyword>
<sequence length="130" mass="13712">MMVNIKHIIAATFITTSITGCASIFSGGSDNVSINSLEKGTTLSINGAPRGLDNTAADLKRGKPYTITASKEGCKDVTIQTQESFDGRSLLGIFIDFGIFTIPIDMISGGAWKISPSSYTVTPICDKKAS</sequence>
<gene>
    <name evidence="2" type="ORF">GQF02_07990</name>
</gene>